<feature type="domain" description="Peptidase M16 N-terminal" evidence="9">
    <location>
        <begin position="82"/>
        <end position="209"/>
    </location>
</feature>
<evidence type="ECO:0000259" key="10">
    <source>
        <dbReference type="Pfam" id="PF05193"/>
    </source>
</evidence>
<comment type="similarity">
    <text evidence="1 7">Belongs to the peptidase M16 family.</text>
</comment>
<dbReference type="InterPro" id="IPR050626">
    <property type="entry name" value="Peptidase_M16"/>
</dbReference>
<name>A0ABP1FFH2_9CHLO</name>
<evidence type="ECO:0000256" key="1">
    <source>
        <dbReference type="ARBA" id="ARBA00007261"/>
    </source>
</evidence>
<evidence type="ECO:0000259" key="12">
    <source>
        <dbReference type="Pfam" id="PF22456"/>
    </source>
</evidence>
<keyword evidence="3" id="KW-0479">Metal-binding</keyword>
<feature type="domain" description="Peptidase M16 C-terminal" evidence="10">
    <location>
        <begin position="238"/>
        <end position="421"/>
    </location>
</feature>
<evidence type="ECO:0000256" key="2">
    <source>
        <dbReference type="ARBA" id="ARBA00022670"/>
    </source>
</evidence>
<dbReference type="Gene3D" id="3.30.830.10">
    <property type="entry name" value="Metalloenzyme, LuxS/M16 peptidase-like"/>
    <property type="match status" value="4"/>
</dbReference>
<evidence type="ECO:0000256" key="5">
    <source>
        <dbReference type="ARBA" id="ARBA00022833"/>
    </source>
</evidence>
<protein>
    <submittedName>
        <fullName evidence="13">G347 protein</fullName>
    </submittedName>
</protein>
<dbReference type="Pfam" id="PF16187">
    <property type="entry name" value="Peptidase_M16_M"/>
    <property type="match status" value="1"/>
</dbReference>
<keyword evidence="2" id="KW-0645">Protease</keyword>
<keyword evidence="5" id="KW-0862">Zinc</keyword>
<dbReference type="InterPro" id="IPR054734">
    <property type="entry name" value="PqqF-like_C_4"/>
</dbReference>
<evidence type="ECO:0000259" key="9">
    <source>
        <dbReference type="Pfam" id="PF00675"/>
    </source>
</evidence>
<dbReference type="InterPro" id="IPR011249">
    <property type="entry name" value="Metalloenz_LuxS/M16"/>
</dbReference>
<gene>
    <name evidence="13" type="primary">g347</name>
    <name evidence="13" type="ORF">VP750_LOCUS304</name>
</gene>
<feature type="compositionally biased region" description="Acidic residues" evidence="8">
    <location>
        <begin position="66"/>
        <end position="77"/>
    </location>
</feature>
<evidence type="ECO:0000313" key="13">
    <source>
        <dbReference type="EMBL" id="CAL5218645.1"/>
    </source>
</evidence>
<dbReference type="SUPFAM" id="SSF63411">
    <property type="entry name" value="LuxS/MPP-like metallohydrolase"/>
    <property type="match status" value="4"/>
</dbReference>
<reference evidence="13 14" key="1">
    <citation type="submission" date="2024-06" db="EMBL/GenBank/DDBJ databases">
        <authorList>
            <person name="Kraege A."/>
            <person name="Thomma B."/>
        </authorList>
    </citation>
    <scope>NUCLEOTIDE SEQUENCE [LARGE SCALE GENOMIC DNA]</scope>
</reference>
<evidence type="ECO:0000256" key="7">
    <source>
        <dbReference type="RuleBase" id="RU004447"/>
    </source>
</evidence>
<evidence type="ECO:0000256" key="6">
    <source>
        <dbReference type="ARBA" id="ARBA00023049"/>
    </source>
</evidence>
<organism evidence="13 14">
    <name type="scientific">Coccomyxa viridis</name>
    <dbReference type="NCBI Taxonomy" id="1274662"/>
    <lineage>
        <taxon>Eukaryota</taxon>
        <taxon>Viridiplantae</taxon>
        <taxon>Chlorophyta</taxon>
        <taxon>core chlorophytes</taxon>
        <taxon>Trebouxiophyceae</taxon>
        <taxon>Trebouxiophyceae incertae sedis</taxon>
        <taxon>Coccomyxaceae</taxon>
        <taxon>Coccomyxa</taxon>
    </lineage>
</organism>
<dbReference type="PROSITE" id="PS00143">
    <property type="entry name" value="INSULINASE"/>
    <property type="match status" value="1"/>
</dbReference>
<dbReference type="Pfam" id="PF00675">
    <property type="entry name" value="Peptidase_M16"/>
    <property type="match status" value="1"/>
</dbReference>
<dbReference type="PANTHER" id="PTHR43690">
    <property type="entry name" value="NARDILYSIN"/>
    <property type="match status" value="1"/>
</dbReference>
<evidence type="ECO:0000313" key="14">
    <source>
        <dbReference type="Proteomes" id="UP001497392"/>
    </source>
</evidence>
<dbReference type="Pfam" id="PF22456">
    <property type="entry name" value="PqqF-like_C_4"/>
    <property type="match status" value="1"/>
</dbReference>
<keyword evidence="4" id="KW-0378">Hydrolase</keyword>
<dbReference type="Proteomes" id="UP001497392">
    <property type="component" value="Unassembled WGS sequence"/>
</dbReference>
<dbReference type="InterPro" id="IPR032632">
    <property type="entry name" value="Peptidase_M16_M"/>
</dbReference>
<proteinExistence type="inferred from homology"/>
<keyword evidence="6" id="KW-0482">Metalloprotease</keyword>
<dbReference type="InterPro" id="IPR001431">
    <property type="entry name" value="Pept_M16_Zn_BS"/>
</dbReference>
<dbReference type="InterPro" id="IPR007863">
    <property type="entry name" value="Peptidase_M16_C"/>
</dbReference>
<keyword evidence="14" id="KW-1185">Reference proteome</keyword>
<evidence type="ECO:0000259" key="11">
    <source>
        <dbReference type="Pfam" id="PF16187"/>
    </source>
</evidence>
<feature type="domain" description="Coenzyme PQQ synthesis protein F-like C-terminal lobe" evidence="12">
    <location>
        <begin position="867"/>
        <end position="965"/>
    </location>
</feature>
<feature type="region of interest" description="Disordered" evidence="8">
    <location>
        <begin position="32"/>
        <end position="82"/>
    </location>
</feature>
<sequence>MAVMTIEPVKSQQDQKSYKRLKLDNGLDVMLIHDPEMEASSSGDADADMTTDDEHDRDGSSLQGTSEEDAESVDADSGDTQHVKKAAAAMAVGVGSFSDPVDVPGMSHYLEHMLFMGSEKFPDENDYDSYLQHNGGSANAYTEMEYTNYYFDCNPAALHGALDRFSQFFVAPLCKADALEREVNAVDNEFSGVQQDDTSRLAQLRCHTAKDGHIYRKFTWGNRKSLVEIPASKNIDVRSELVQYYKNHYSAERMVLVLLGGEPLETLEQWVKELFLAVPSGRGPRPAFGHLGRPYQGGRMHVVPAVRQGHSLTLTFQLPSLFKEYRAKPDDYVSHLLGHEGRGSLLSALKAKGWATAISAGVNESGYERNTAVFVFEATITLTEAGLHQAPGLGLATVPLVFSYIEMLRQAGPQRWVFDELAAVAEQRFRFADDEEASEYVSRLAASLPLYAPEHALNGPHVHEAWRPDLVTEVLDCMVPSNCRLDLQSSAFEELKEKEKLLSNSGAVASTEPWFDLPYVALSLPADTLKAWEQPPSSSAEGLAMPQQNHFIPADFSLKSDTADSKDSKAKQAAEALLTAVPAQDAKADNGHAKGADEDTVQPLEDPPSLIADAPGLQVWHKLDRTFKRPIALAYLCITPRCAYDSARTAALTHLVLKLLQDDVNETAYLADVAGLGYDVWPEGLAGMELKVNGFSHKLPLLLEQLVKALVTLKVDEGSFVRNKEALVQKYQNANMSPDRHASYLRLRALKQMWRMEDVLAELQALTPAGVQESLHGLLRDTHITAMVHGNFTAPEAFEMASSARKMLSDGIMTASERSVDRVAVLPHGTTLHMAPVKNAEETNSVAEVYCQVGPNSRAQRARLDMFEQMFSEPFYDTLRTKEQLGYSVHCSTRLTHGILGFAFVVISGAHGPEHLQKRIDAFLEGLAPRFEKIDATEFEADRRALIAAKLQKDHALSDEADRNWEQISNRRYNFLAREEEAAELERMTLEDIQQTYKAFLKPSSQAARRLCVHVVGKAHAQELKSAEPSLGKLMPDILDFRNLERYPPVLGELPPVAQD</sequence>
<dbReference type="Pfam" id="PF05193">
    <property type="entry name" value="Peptidase_M16_C"/>
    <property type="match status" value="1"/>
</dbReference>
<evidence type="ECO:0000256" key="4">
    <source>
        <dbReference type="ARBA" id="ARBA00022801"/>
    </source>
</evidence>
<dbReference type="InterPro" id="IPR011765">
    <property type="entry name" value="Pept_M16_N"/>
</dbReference>
<evidence type="ECO:0000256" key="8">
    <source>
        <dbReference type="SAM" id="MobiDB-lite"/>
    </source>
</evidence>
<evidence type="ECO:0000256" key="3">
    <source>
        <dbReference type="ARBA" id="ARBA00022723"/>
    </source>
</evidence>
<feature type="domain" description="Peptidase M16 middle/third" evidence="11">
    <location>
        <begin position="429"/>
        <end position="761"/>
    </location>
</feature>
<dbReference type="EMBL" id="CAXHTA020000001">
    <property type="protein sequence ID" value="CAL5218645.1"/>
    <property type="molecule type" value="Genomic_DNA"/>
</dbReference>
<dbReference type="PANTHER" id="PTHR43690:SF18">
    <property type="entry name" value="INSULIN-DEGRADING ENZYME-RELATED"/>
    <property type="match status" value="1"/>
</dbReference>
<accession>A0ABP1FFH2</accession>
<comment type="caution">
    <text evidence="13">The sequence shown here is derived from an EMBL/GenBank/DDBJ whole genome shotgun (WGS) entry which is preliminary data.</text>
</comment>